<dbReference type="Gene3D" id="3.40.50.300">
    <property type="entry name" value="P-loop containing nucleotide triphosphate hydrolases"/>
    <property type="match status" value="1"/>
</dbReference>
<protein>
    <submittedName>
        <fullName evidence="3">ATPase</fullName>
    </submittedName>
</protein>
<dbReference type="InterPro" id="IPR027417">
    <property type="entry name" value="P-loop_NTPase"/>
</dbReference>
<dbReference type="Pfam" id="PF13401">
    <property type="entry name" value="AAA_22"/>
    <property type="match status" value="1"/>
</dbReference>
<dbReference type="AlphaFoldDB" id="A0A437JZG3"/>
<dbReference type="SMART" id="SM00382">
    <property type="entry name" value="AAA"/>
    <property type="match status" value="1"/>
</dbReference>
<comment type="caution">
    <text evidence="3">The sequence shown here is derived from an EMBL/GenBank/DDBJ whole genome shotgun (WGS) entry which is preliminary data.</text>
</comment>
<dbReference type="InterPro" id="IPR049945">
    <property type="entry name" value="AAA_22"/>
</dbReference>
<dbReference type="InterPro" id="IPR003593">
    <property type="entry name" value="AAA+_ATPase"/>
</dbReference>
<keyword evidence="4" id="KW-1185">Reference proteome</keyword>
<evidence type="ECO:0000313" key="4">
    <source>
        <dbReference type="Proteomes" id="UP000288178"/>
    </source>
</evidence>
<name>A0A437JZG3_9BURK</name>
<evidence type="ECO:0000256" key="1">
    <source>
        <dbReference type="SAM" id="MobiDB-lite"/>
    </source>
</evidence>
<evidence type="ECO:0000313" key="3">
    <source>
        <dbReference type="EMBL" id="RVT53442.1"/>
    </source>
</evidence>
<accession>A0A437JZG3</accession>
<dbReference type="InterPro" id="IPR017466">
    <property type="entry name" value="XrtA-assoc_ATPase-like"/>
</dbReference>
<evidence type="ECO:0000259" key="2">
    <source>
        <dbReference type="SMART" id="SM00382"/>
    </source>
</evidence>
<dbReference type="RefSeq" id="WP_128194583.1">
    <property type="nucleotide sequence ID" value="NZ_SACT01000001.1"/>
</dbReference>
<dbReference type="PANTHER" id="PTHR35894">
    <property type="entry name" value="GENERAL SECRETION PATHWAY PROTEIN A-RELATED"/>
    <property type="match status" value="1"/>
</dbReference>
<reference evidence="3 4" key="1">
    <citation type="submission" date="2019-01" db="EMBL/GenBank/DDBJ databases">
        <authorList>
            <person name="Chen W.-M."/>
        </authorList>
    </citation>
    <scope>NUCLEOTIDE SEQUENCE [LARGE SCALE GENOMIC DNA]</scope>
    <source>
        <strain evidence="3 4">ICH-3</strain>
    </source>
</reference>
<dbReference type="EMBL" id="SACT01000001">
    <property type="protein sequence ID" value="RVT53442.1"/>
    <property type="molecule type" value="Genomic_DNA"/>
</dbReference>
<dbReference type="NCBIfam" id="TIGR03015">
    <property type="entry name" value="pepcterm_ATPase"/>
    <property type="match status" value="1"/>
</dbReference>
<organism evidence="3 4">
    <name type="scientific">Rubrivivax albus</name>
    <dbReference type="NCBI Taxonomy" id="2499835"/>
    <lineage>
        <taxon>Bacteria</taxon>
        <taxon>Pseudomonadati</taxon>
        <taxon>Pseudomonadota</taxon>
        <taxon>Betaproteobacteria</taxon>
        <taxon>Burkholderiales</taxon>
        <taxon>Sphaerotilaceae</taxon>
        <taxon>Rubrivivax</taxon>
    </lineage>
</organism>
<proteinExistence type="predicted"/>
<dbReference type="GO" id="GO:0016887">
    <property type="term" value="F:ATP hydrolysis activity"/>
    <property type="evidence" value="ECO:0007669"/>
    <property type="project" value="InterPro"/>
</dbReference>
<gene>
    <name evidence="3" type="ORF">ENE75_00630</name>
</gene>
<dbReference type="Proteomes" id="UP000288178">
    <property type="component" value="Unassembled WGS sequence"/>
</dbReference>
<dbReference type="SUPFAM" id="SSF52540">
    <property type="entry name" value="P-loop containing nucleoside triphosphate hydrolases"/>
    <property type="match status" value="1"/>
</dbReference>
<dbReference type="InterPro" id="IPR052026">
    <property type="entry name" value="ExeA_AAA_ATPase_DNA-bind"/>
</dbReference>
<feature type="region of interest" description="Disordered" evidence="1">
    <location>
        <begin position="363"/>
        <end position="389"/>
    </location>
</feature>
<sequence length="389" mass="42654">MYETHYGLTSKPFQLIPDPNFYFGSKQHSRAKAYLEYGVSRNEGFVVITGEIGAGKTTILRTLIEGLHGSNVVTGHLVTTQLGAEDTLRMVGAAFGFKVKDVPKSELLITLEAFLISQTSQGKRCLLIVDEAQNLSMRAIEELRMLSNFQFGNQALLQSFLIGQPEFREILQRPEMEQFRQRVAATCHIGPLDQAETKAYIEHRLKCAGSTDKPSWGDGAHEAIYKATRGIPRRINSVCDRVLLLGFLNGRTHLSADDVNEVVKELEAENAVPPRKEGVSVPAPLPSDSVPGELYAGSVGGMPLDLDLSKFKVDPATADSMSKQLNRLSAEQRLDQMQRLERSLLRLERINVQTLSMLQKLVSAAKQQGTAAPAPAAQPSPSPSDKDGA</sequence>
<dbReference type="PANTHER" id="PTHR35894:SF1">
    <property type="entry name" value="PHOSPHORIBULOKINASE _ URIDINE KINASE FAMILY"/>
    <property type="match status" value="1"/>
</dbReference>
<dbReference type="OrthoDB" id="9783370at2"/>
<feature type="domain" description="AAA+ ATPase" evidence="2">
    <location>
        <begin position="42"/>
        <end position="211"/>
    </location>
</feature>
<feature type="compositionally biased region" description="Low complexity" evidence="1">
    <location>
        <begin position="363"/>
        <end position="375"/>
    </location>
</feature>